<evidence type="ECO:0000256" key="5">
    <source>
        <dbReference type="ARBA" id="ARBA00023002"/>
    </source>
</evidence>
<name>W9VDF7_9EURO</name>
<evidence type="ECO:0000313" key="8">
    <source>
        <dbReference type="Proteomes" id="UP000019471"/>
    </source>
</evidence>
<sequence length="290" mass="32556">MPRCLEKVCLARTPATAPVEQILAAYQRDGGVIIQHLLSLDIVKELNQDIDNQMINIRAGTDFGTPDRQDFHGHKTKRLTNCSKFSKVFRDQILDADLIHELMKGSLGKGTSVINYWLNSSQVIDIGPGEAAQQLHRDDYIPLREKRRRQPEWINNMLIALTDYTEEMGATRVVPGSHQWEDFKVPANPEDTIPAVMQPGDALFIRGDVIHGGGANTTTDKWRRGLSFSFCNNALTPEEAVPQLVPLQIAKTMSKRAQQIVGFRSQPTLDGQYNWMADFAELADKLGMDE</sequence>
<dbReference type="OrthoDB" id="445007at2759"/>
<comment type="cofactor">
    <cofactor evidence="1">
        <name>Fe cation</name>
        <dbReference type="ChEBI" id="CHEBI:24875"/>
    </cofactor>
</comment>
<comment type="similarity">
    <text evidence="2">Belongs to the PhyH family.</text>
</comment>
<gene>
    <name evidence="7" type="ORF">A1O5_13269</name>
</gene>
<protein>
    <recommendedName>
        <fullName evidence="9">Phytanoyl-CoA dioxygenase</fullName>
    </recommendedName>
</protein>
<dbReference type="EMBL" id="AMGX01000045">
    <property type="protein sequence ID" value="EXJ53493.1"/>
    <property type="molecule type" value="Genomic_DNA"/>
</dbReference>
<keyword evidence="3" id="KW-0479">Metal-binding</keyword>
<accession>W9VDF7</accession>
<organism evidence="7 8">
    <name type="scientific">Cladophialophora psammophila CBS 110553</name>
    <dbReference type="NCBI Taxonomy" id="1182543"/>
    <lineage>
        <taxon>Eukaryota</taxon>
        <taxon>Fungi</taxon>
        <taxon>Dikarya</taxon>
        <taxon>Ascomycota</taxon>
        <taxon>Pezizomycotina</taxon>
        <taxon>Eurotiomycetes</taxon>
        <taxon>Chaetothyriomycetidae</taxon>
        <taxon>Chaetothyriales</taxon>
        <taxon>Herpotrichiellaceae</taxon>
        <taxon>Cladophialophora</taxon>
    </lineage>
</organism>
<dbReference type="GeneID" id="19197952"/>
<keyword evidence="8" id="KW-1185">Reference proteome</keyword>
<reference evidence="7 8" key="1">
    <citation type="submission" date="2013-03" db="EMBL/GenBank/DDBJ databases">
        <title>The Genome Sequence of Cladophialophora psammophila CBS 110553.</title>
        <authorList>
            <consortium name="The Broad Institute Genomics Platform"/>
            <person name="Cuomo C."/>
            <person name="de Hoog S."/>
            <person name="Gorbushina A."/>
            <person name="Walker B."/>
            <person name="Young S.K."/>
            <person name="Zeng Q."/>
            <person name="Gargeya S."/>
            <person name="Fitzgerald M."/>
            <person name="Haas B."/>
            <person name="Abouelleil A."/>
            <person name="Allen A.W."/>
            <person name="Alvarado L."/>
            <person name="Arachchi H.M."/>
            <person name="Berlin A.M."/>
            <person name="Chapman S.B."/>
            <person name="Gainer-Dewar J."/>
            <person name="Goldberg J."/>
            <person name="Griggs A."/>
            <person name="Gujja S."/>
            <person name="Hansen M."/>
            <person name="Howarth C."/>
            <person name="Imamovic A."/>
            <person name="Ireland A."/>
            <person name="Larimer J."/>
            <person name="McCowan C."/>
            <person name="Murphy C."/>
            <person name="Pearson M."/>
            <person name="Poon T.W."/>
            <person name="Priest M."/>
            <person name="Roberts A."/>
            <person name="Saif S."/>
            <person name="Shea T."/>
            <person name="Sisk P."/>
            <person name="Sykes S."/>
            <person name="Wortman J."/>
            <person name="Nusbaum C."/>
            <person name="Birren B."/>
        </authorList>
    </citation>
    <scope>NUCLEOTIDE SEQUENCE [LARGE SCALE GENOMIC DNA]</scope>
    <source>
        <strain evidence="7 8">CBS 110553</strain>
    </source>
</reference>
<keyword evidence="5" id="KW-0560">Oxidoreductase</keyword>
<evidence type="ECO:0000256" key="4">
    <source>
        <dbReference type="ARBA" id="ARBA00022964"/>
    </source>
</evidence>
<comment type="caution">
    <text evidence="7">The sequence shown here is derived from an EMBL/GenBank/DDBJ whole genome shotgun (WGS) entry which is preliminary data.</text>
</comment>
<evidence type="ECO:0008006" key="9">
    <source>
        <dbReference type="Google" id="ProtNLM"/>
    </source>
</evidence>
<dbReference type="Proteomes" id="UP000019471">
    <property type="component" value="Unassembled WGS sequence"/>
</dbReference>
<keyword evidence="4" id="KW-0223">Dioxygenase</keyword>
<proteinExistence type="inferred from homology"/>
<dbReference type="SUPFAM" id="SSF51197">
    <property type="entry name" value="Clavaminate synthase-like"/>
    <property type="match status" value="1"/>
</dbReference>
<dbReference type="PANTHER" id="PTHR20883:SF19">
    <property type="entry name" value="MULTIFUNCTIONAL DIOXYGENASE AUSE"/>
    <property type="match status" value="1"/>
</dbReference>
<evidence type="ECO:0000256" key="3">
    <source>
        <dbReference type="ARBA" id="ARBA00022723"/>
    </source>
</evidence>
<dbReference type="AlphaFoldDB" id="W9VDF7"/>
<dbReference type="eggNOG" id="ENOG502S7ZW">
    <property type="taxonomic scope" value="Eukaryota"/>
</dbReference>
<dbReference type="GO" id="GO:0051213">
    <property type="term" value="F:dioxygenase activity"/>
    <property type="evidence" value="ECO:0007669"/>
    <property type="project" value="UniProtKB-KW"/>
</dbReference>
<evidence type="ECO:0000256" key="6">
    <source>
        <dbReference type="ARBA" id="ARBA00023004"/>
    </source>
</evidence>
<dbReference type="InterPro" id="IPR008775">
    <property type="entry name" value="Phytyl_CoA_dOase-like"/>
</dbReference>
<dbReference type="STRING" id="1182543.W9VDF7"/>
<dbReference type="PANTHER" id="PTHR20883">
    <property type="entry name" value="PHYTANOYL-COA DIOXYGENASE DOMAIN CONTAINING 1"/>
    <property type="match status" value="1"/>
</dbReference>
<dbReference type="Pfam" id="PF05721">
    <property type="entry name" value="PhyH"/>
    <property type="match status" value="1"/>
</dbReference>
<dbReference type="RefSeq" id="XP_007752025.1">
    <property type="nucleotide sequence ID" value="XM_007753835.1"/>
</dbReference>
<dbReference type="Gene3D" id="2.60.120.620">
    <property type="entry name" value="q2cbj1_9rhob like domain"/>
    <property type="match status" value="1"/>
</dbReference>
<evidence type="ECO:0000256" key="1">
    <source>
        <dbReference type="ARBA" id="ARBA00001962"/>
    </source>
</evidence>
<keyword evidence="6" id="KW-0408">Iron</keyword>
<dbReference type="GO" id="GO:0046872">
    <property type="term" value="F:metal ion binding"/>
    <property type="evidence" value="ECO:0007669"/>
    <property type="project" value="UniProtKB-KW"/>
</dbReference>
<evidence type="ECO:0000256" key="2">
    <source>
        <dbReference type="ARBA" id="ARBA00005830"/>
    </source>
</evidence>
<evidence type="ECO:0000313" key="7">
    <source>
        <dbReference type="EMBL" id="EXJ53493.1"/>
    </source>
</evidence>
<dbReference type="HOGENOM" id="CLU_047725_1_0_1"/>